<name>A0A512E233_9PROT</name>
<dbReference type="EMBL" id="BJYZ01000050">
    <property type="protein sequence ID" value="GEO42788.1"/>
    <property type="molecule type" value="Genomic_DNA"/>
</dbReference>
<sequence>MRILKTTALSLALLFPATAFAEQAILYKNPQCGCCEGHAEHLRANGIDVKSVATHDLALKRQEQGVPMDLVGCHMLMIDGYVVEGHVSAATVKRLLTERPAVKGISLLGMPIGSPGMEGPKTEPFIIYTFGGSGEPQVFAVE</sequence>
<keyword evidence="1" id="KW-0732">Signal</keyword>
<dbReference type="RefSeq" id="WP_044436089.1">
    <property type="nucleotide sequence ID" value="NZ_BJYZ01000050.1"/>
</dbReference>
<keyword evidence="3" id="KW-1185">Reference proteome</keyword>
<evidence type="ECO:0008006" key="4">
    <source>
        <dbReference type="Google" id="ProtNLM"/>
    </source>
</evidence>
<feature type="signal peptide" evidence="1">
    <location>
        <begin position="1"/>
        <end position="21"/>
    </location>
</feature>
<comment type="caution">
    <text evidence="2">The sequence shown here is derived from an EMBL/GenBank/DDBJ whole genome shotgun (WGS) entry which is preliminary data.</text>
</comment>
<dbReference type="Pfam" id="PF04214">
    <property type="entry name" value="DUF411"/>
    <property type="match status" value="1"/>
</dbReference>
<organism evidence="2 3">
    <name type="scientific">Skermanella aerolata</name>
    <dbReference type="NCBI Taxonomy" id="393310"/>
    <lineage>
        <taxon>Bacteria</taxon>
        <taxon>Pseudomonadati</taxon>
        <taxon>Pseudomonadota</taxon>
        <taxon>Alphaproteobacteria</taxon>
        <taxon>Rhodospirillales</taxon>
        <taxon>Azospirillaceae</taxon>
        <taxon>Skermanella</taxon>
    </lineage>
</organism>
<evidence type="ECO:0000256" key="1">
    <source>
        <dbReference type="SAM" id="SignalP"/>
    </source>
</evidence>
<accession>A0A512E233</accession>
<gene>
    <name evidence="2" type="ORF">SAE02_69360</name>
</gene>
<feature type="chain" id="PRO_5021964316" description="CopG family transcriptional regulator" evidence="1">
    <location>
        <begin position="22"/>
        <end position="142"/>
    </location>
</feature>
<evidence type="ECO:0000313" key="2">
    <source>
        <dbReference type="EMBL" id="GEO42788.1"/>
    </source>
</evidence>
<dbReference type="AlphaFoldDB" id="A0A512E233"/>
<dbReference type="InterPro" id="IPR007332">
    <property type="entry name" value="DUF411"/>
</dbReference>
<evidence type="ECO:0000313" key="3">
    <source>
        <dbReference type="Proteomes" id="UP000321523"/>
    </source>
</evidence>
<dbReference type="Proteomes" id="UP000321523">
    <property type="component" value="Unassembled WGS sequence"/>
</dbReference>
<proteinExistence type="predicted"/>
<dbReference type="OrthoDB" id="14727at2"/>
<reference evidence="2 3" key="1">
    <citation type="submission" date="2019-07" db="EMBL/GenBank/DDBJ databases">
        <title>Whole genome shotgun sequence of Skermanella aerolata NBRC 106429.</title>
        <authorList>
            <person name="Hosoyama A."/>
            <person name="Uohara A."/>
            <person name="Ohji S."/>
            <person name="Ichikawa N."/>
        </authorList>
    </citation>
    <scope>NUCLEOTIDE SEQUENCE [LARGE SCALE GENOMIC DNA]</scope>
    <source>
        <strain evidence="2 3">NBRC 106429</strain>
    </source>
</reference>
<protein>
    <recommendedName>
        <fullName evidence="4">CopG family transcriptional regulator</fullName>
    </recommendedName>
</protein>